<feature type="transmembrane region" description="Helical" evidence="10">
    <location>
        <begin position="205"/>
        <end position="226"/>
    </location>
</feature>
<dbReference type="GO" id="GO:0030148">
    <property type="term" value="P:sphingolipid biosynthetic process"/>
    <property type="evidence" value="ECO:0007669"/>
    <property type="project" value="TreeGrafter"/>
</dbReference>
<comment type="similarity">
    <text evidence="10">Belongs to the ELO family.</text>
</comment>
<dbReference type="GO" id="GO:0009922">
    <property type="term" value="F:fatty acid elongase activity"/>
    <property type="evidence" value="ECO:0007669"/>
    <property type="project" value="UniProtKB-EC"/>
</dbReference>
<reference evidence="12" key="1">
    <citation type="submission" date="2025-08" db="UniProtKB">
        <authorList>
            <consortium name="RefSeq"/>
        </authorList>
    </citation>
    <scope>IDENTIFICATION</scope>
</reference>
<accession>A0A6J1P028</accession>
<organism evidence="11 12">
    <name type="scientific">Bicyclus anynana</name>
    <name type="common">Squinting bush brown butterfly</name>
    <dbReference type="NCBI Taxonomy" id="110368"/>
    <lineage>
        <taxon>Eukaryota</taxon>
        <taxon>Metazoa</taxon>
        <taxon>Ecdysozoa</taxon>
        <taxon>Arthropoda</taxon>
        <taxon>Hexapoda</taxon>
        <taxon>Insecta</taxon>
        <taxon>Pterygota</taxon>
        <taxon>Neoptera</taxon>
        <taxon>Endopterygota</taxon>
        <taxon>Lepidoptera</taxon>
        <taxon>Glossata</taxon>
        <taxon>Ditrysia</taxon>
        <taxon>Papilionoidea</taxon>
        <taxon>Nymphalidae</taxon>
        <taxon>Satyrinae</taxon>
        <taxon>Satyrini</taxon>
        <taxon>Mycalesina</taxon>
        <taxon>Bicyclus</taxon>
    </lineage>
</organism>
<keyword evidence="5 10" id="KW-0276">Fatty acid metabolism</keyword>
<dbReference type="PANTHER" id="PTHR11157">
    <property type="entry name" value="FATTY ACID ACYL TRANSFERASE-RELATED"/>
    <property type="match status" value="1"/>
</dbReference>
<evidence type="ECO:0000313" key="11">
    <source>
        <dbReference type="Proteomes" id="UP001652582"/>
    </source>
</evidence>
<feature type="transmembrane region" description="Helical" evidence="10">
    <location>
        <begin position="26"/>
        <end position="46"/>
    </location>
</feature>
<evidence type="ECO:0000256" key="2">
    <source>
        <dbReference type="ARBA" id="ARBA00022516"/>
    </source>
</evidence>
<dbReference type="GO" id="GO:0042761">
    <property type="term" value="P:very long-chain fatty acid biosynthetic process"/>
    <property type="evidence" value="ECO:0007669"/>
    <property type="project" value="TreeGrafter"/>
</dbReference>
<keyword evidence="2 10" id="KW-0444">Lipid biosynthesis</keyword>
<dbReference type="GO" id="GO:0005789">
    <property type="term" value="C:endoplasmic reticulum membrane"/>
    <property type="evidence" value="ECO:0007669"/>
    <property type="project" value="TreeGrafter"/>
</dbReference>
<keyword evidence="6 10" id="KW-1133">Transmembrane helix</keyword>
<proteinExistence type="inferred from homology"/>
<keyword evidence="9 10" id="KW-0275">Fatty acid biosynthesis</keyword>
<dbReference type="RefSeq" id="XP_023951052.1">
    <property type="nucleotide sequence ID" value="XM_024095284.2"/>
</dbReference>
<dbReference type="GO" id="GO:0034626">
    <property type="term" value="P:fatty acid elongation, polyunsaturated fatty acid"/>
    <property type="evidence" value="ECO:0007669"/>
    <property type="project" value="TreeGrafter"/>
</dbReference>
<comment type="subcellular location">
    <subcellularLocation>
        <location evidence="1">Membrane</location>
        <topology evidence="1">Multi-pass membrane protein</topology>
    </subcellularLocation>
</comment>
<feature type="transmembrane region" description="Helical" evidence="10">
    <location>
        <begin position="232"/>
        <end position="256"/>
    </location>
</feature>
<evidence type="ECO:0000256" key="9">
    <source>
        <dbReference type="ARBA" id="ARBA00023160"/>
    </source>
</evidence>
<dbReference type="Proteomes" id="UP001652582">
    <property type="component" value="Chromosome 8"/>
</dbReference>
<evidence type="ECO:0000256" key="5">
    <source>
        <dbReference type="ARBA" id="ARBA00022832"/>
    </source>
</evidence>
<evidence type="ECO:0000256" key="4">
    <source>
        <dbReference type="ARBA" id="ARBA00022692"/>
    </source>
</evidence>
<feature type="transmembrane region" description="Helical" evidence="10">
    <location>
        <begin position="113"/>
        <end position="136"/>
    </location>
</feature>
<feature type="transmembrane region" description="Helical" evidence="10">
    <location>
        <begin position="171"/>
        <end position="193"/>
    </location>
</feature>
<dbReference type="KEGG" id="bany:112055259"/>
<dbReference type="PROSITE" id="PS01188">
    <property type="entry name" value="ELO"/>
    <property type="match status" value="1"/>
</dbReference>
<feature type="transmembrane region" description="Helical" evidence="10">
    <location>
        <begin position="67"/>
        <end position="90"/>
    </location>
</feature>
<dbReference type="InterPro" id="IPR030457">
    <property type="entry name" value="ELO_CS"/>
</dbReference>
<protein>
    <recommendedName>
        <fullName evidence="10">Elongation of very long chain fatty acids protein</fullName>
        <ecNumber evidence="10">2.3.1.199</ecNumber>
    </recommendedName>
    <alternativeName>
        <fullName evidence="10">Very-long-chain 3-oxoacyl-CoA synthase</fullName>
    </alternativeName>
</protein>
<evidence type="ECO:0000313" key="12">
    <source>
        <dbReference type="RefSeq" id="XP_023951052.1"/>
    </source>
</evidence>
<name>A0A6J1P028_BICAN</name>
<evidence type="ECO:0000256" key="3">
    <source>
        <dbReference type="ARBA" id="ARBA00022679"/>
    </source>
</evidence>
<dbReference type="GeneID" id="112055259"/>
<dbReference type="AlphaFoldDB" id="A0A6J1P028"/>
<comment type="catalytic activity">
    <reaction evidence="10">
        <text>a very-long-chain acyl-CoA + malonyl-CoA + H(+) = a very-long-chain 3-oxoacyl-CoA + CO2 + CoA</text>
        <dbReference type="Rhea" id="RHEA:32727"/>
        <dbReference type="ChEBI" id="CHEBI:15378"/>
        <dbReference type="ChEBI" id="CHEBI:16526"/>
        <dbReference type="ChEBI" id="CHEBI:57287"/>
        <dbReference type="ChEBI" id="CHEBI:57384"/>
        <dbReference type="ChEBI" id="CHEBI:90725"/>
        <dbReference type="ChEBI" id="CHEBI:90736"/>
        <dbReference type="EC" id="2.3.1.199"/>
    </reaction>
</comment>
<sequence length="267" mass="31987">MGTLITNVTNYYKYINDDLADPRTNGFFLVASPVPLMVIMFLYHQFVRHWGPAYMENRQPYVLKNIIIVYNIIQIILSGILTIECLRWLYLPGYYSVWCQKINYDDTEVERKIIGYVWLYYFIKIVDLFDTVFFVLRKKYNQVTFLHVYHHLGMCLLGYIGTKYVPGGHGIMLGFINSVVHALMYAYYLVAIVRPQWVKLWWKKYITQIQIVQFLLLILHFGHILFEPSCGYPKWVAFMFLPHNIFILFLFTDFYIKQYILNKKKEQ</sequence>
<feature type="transmembrane region" description="Helical" evidence="10">
    <location>
        <begin position="148"/>
        <end position="165"/>
    </location>
</feature>
<keyword evidence="11" id="KW-1185">Reference proteome</keyword>
<keyword evidence="8 10" id="KW-0472">Membrane</keyword>
<keyword evidence="4 10" id="KW-0812">Transmembrane</keyword>
<keyword evidence="3 10" id="KW-0808">Transferase</keyword>
<dbReference type="OrthoDB" id="434092at2759"/>
<evidence type="ECO:0000256" key="7">
    <source>
        <dbReference type="ARBA" id="ARBA00023098"/>
    </source>
</evidence>
<evidence type="ECO:0000256" key="1">
    <source>
        <dbReference type="ARBA" id="ARBA00004141"/>
    </source>
</evidence>
<dbReference type="GO" id="GO:0034625">
    <property type="term" value="P:fatty acid elongation, monounsaturated fatty acid"/>
    <property type="evidence" value="ECO:0007669"/>
    <property type="project" value="TreeGrafter"/>
</dbReference>
<dbReference type="InterPro" id="IPR002076">
    <property type="entry name" value="ELO_fam"/>
</dbReference>
<dbReference type="PANTHER" id="PTHR11157:SF21">
    <property type="entry name" value="ELONGATION OF VERY LONG CHAIN FATTY ACIDS PROTEIN"/>
    <property type="match status" value="1"/>
</dbReference>
<keyword evidence="7 10" id="KW-0443">Lipid metabolism</keyword>
<evidence type="ECO:0000256" key="10">
    <source>
        <dbReference type="RuleBase" id="RU361115"/>
    </source>
</evidence>
<evidence type="ECO:0000256" key="6">
    <source>
        <dbReference type="ARBA" id="ARBA00022989"/>
    </source>
</evidence>
<gene>
    <name evidence="12" type="primary">LOC112055259</name>
</gene>
<dbReference type="GO" id="GO:0019367">
    <property type="term" value="P:fatty acid elongation, saturated fatty acid"/>
    <property type="evidence" value="ECO:0007669"/>
    <property type="project" value="TreeGrafter"/>
</dbReference>
<evidence type="ECO:0000256" key="8">
    <source>
        <dbReference type="ARBA" id="ARBA00023136"/>
    </source>
</evidence>
<dbReference type="EC" id="2.3.1.199" evidence="10"/>
<dbReference type="Pfam" id="PF01151">
    <property type="entry name" value="ELO"/>
    <property type="match status" value="1"/>
</dbReference>